<reference evidence="2 3" key="1">
    <citation type="submission" date="2018-01" db="EMBL/GenBank/DDBJ databases">
        <title>The whole genome sequencing and assembly of Halobacillus litoralis ERB031 strain.</title>
        <authorList>
            <person name="Lee S.-J."/>
            <person name="Park M.-K."/>
            <person name="Kim J.-Y."/>
            <person name="Lee Y.-J."/>
            <person name="Yi H."/>
            <person name="Bahn Y.-S."/>
            <person name="Kim J.F."/>
            <person name="Lee D.-W."/>
        </authorList>
    </citation>
    <scope>NUCLEOTIDE SEQUENCE [LARGE SCALE GENOMIC DNA]</scope>
    <source>
        <strain evidence="2 3">ERB 031</strain>
    </source>
</reference>
<evidence type="ECO:0000256" key="1">
    <source>
        <dbReference type="SAM" id="Phobius"/>
    </source>
</evidence>
<gene>
    <name evidence="2" type="ORF">HLI_13435</name>
</gene>
<feature type="transmembrane region" description="Helical" evidence="1">
    <location>
        <begin position="31"/>
        <end position="47"/>
    </location>
</feature>
<protein>
    <submittedName>
        <fullName evidence="2">Uncharacterized protein</fullName>
    </submittedName>
</protein>
<dbReference type="RefSeq" id="WP_128525394.1">
    <property type="nucleotide sequence ID" value="NZ_CANLVY010000001.1"/>
</dbReference>
<dbReference type="EMBL" id="CP026118">
    <property type="protein sequence ID" value="QAS53116.1"/>
    <property type="molecule type" value="Genomic_DNA"/>
</dbReference>
<keyword evidence="1" id="KW-0472">Membrane</keyword>
<feature type="transmembrane region" description="Helical" evidence="1">
    <location>
        <begin position="6"/>
        <end position="22"/>
    </location>
</feature>
<evidence type="ECO:0000313" key="2">
    <source>
        <dbReference type="EMBL" id="QAS53116.1"/>
    </source>
</evidence>
<name>A0A410MER4_9BACI</name>
<keyword evidence="1" id="KW-1133">Transmembrane helix</keyword>
<accession>A0A410MER4</accession>
<organism evidence="2 3">
    <name type="scientific">Halobacillus litoralis</name>
    <dbReference type="NCBI Taxonomy" id="45668"/>
    <lineage>
        <taxon>Bacteria</taxon>
        <taxon>Bacillati</taxon>
        <taxon>Bacillota</taxon>
        <taxon>Bacilli</taxon>
        <taxon>Bacillales</taxon>
        <taxon>Bacillaceae</taxon>
        <taxon>Halobacillus</taxon>
    </lineage>
</organism>
<proteinExistence type="predicted"/>
<keyword evidence="1" id="KW-0812">Transmembrane</keyword>
<dbReference type="AlphaFoldDB" id="A0A410MER4"/>
<dbReference type="KEGG" id="hli:HLI_13435"/>
<sequence>MWSMLAIIAVAIMIFFLEYPKLKKQNKKKDLWFFTIILLFFTIISVLESREFSLPNPLDYIQSFYKMF</sequence>
<dbReference type="Proteomes" id="UP000287756">
    <property type="component" value="Chromosome"/>
</dbReference>
<evidence type="ECO:0000313" key="3">
    <source>
        <dbReference type="Proteomes" id="UP000287756"/>
    </source>
</evidence>